<dbReference type="EMBL" id="HAEB01010943">
    <property type="protein sequence ID" value="SBQ57470.1"/>
    <property type="molecule type" value="Transcribed_RNA"/>
</dbReference>
<feature type="domain" description="Myb/SANT-like DNA-binding" evidence="2">
    <location>
        <begin position="11"/>
        <end position="86"/>
    </location>
</feature>
<accession>A0A1A8FDK3</accession>
<gene>
    <name evidence="3" type="primary">PYCRL</name>
</gene>
<dbReference type="InterPro" id="IPR044822">
    <property type="entry name" value="Myb_DNA-bind_4"/>
</dbReference>
<dbReference type="PANTHER" id="PTHR47595:SF1">
    <property type="entry name" value="MYB_SANT-LIKE DNA-BINDING DOMAIN-CONTAINING PROTEIN"/>
    <property type="match status" value="1"/>
</dbReference>
<evidence type="ECO:0000313" key="3">
    <source>
        <dbReference type="EMBL" id="SBQ57470.1"/>
    </source>
</evidence>
<feature type="compositionally biased region" description="Polar residues" evidence="1">
    <location>
        <begin position="155"/>
        <end position="165"/>
    </location>
</feature>
<organism evidence="3">
    <name type="scientific">Nothobranchius korthausae</name>
    <dbReference type="NCBI Taxonomy" id="1143690"/>
    <lineage>
        <taxon>Eukaryota</taxon>
        <taxon>Metazoa</taxon>
        <taxon>Chordata</taxon>
        <taxon>Craniata</taxon>
        <taxon>Vertebrata</taxon>
        <taxon>Euteleostomi</taxon>
        <taxon>Actinopterygii</taxon>
        <taxon>Neopterygii</taxon>
        <taxon>Teleostei</taxon>
        <taxon>Neoteleostei</taxon>
        <taxon>Acanthomorphata</taxon>
        <taxon>Ovalentaria</taxon>
        <taxon>Atherinomorphae</taxon>
        <taxon>Cyprinodontiformes</taxon>
        <taxon>Nothobranchiidae</taxon>
        <taxon>Nothobranchius</taxon>
    </lineage>
</organism>
<reference evidence="3" key="1">
    <citation type="submission" date="2016-05" db="EMBL/GenBank/DDBJ databases">
        <authorList>
            <person name="Lavstsen T."/>
            <person name="Jespersen J.S."/>
        </authorList>
    </citation>
    <scope>NUCLEOTIDE SEQUENCE</scope>
    <source>
        <tissue evidence="3">Brain</tissue>
    </source>
</reference>
<proteinExistence type="predicted"/>
<dbReference type="AlphaFoldDB" id="A0A1A8FDK3"/>
<protein>
    <submittedName>
        <fullName evidence="3">Pyrroline-5-carboxylate reductase-like</fullName>
    </submittedName>
</protein>
<dbReference type="PANTHER" id="PTHR47595">
    <property type="entry name" value="HEAT SHOCK 70 KDA PROTEIN 14"/>
    <property type="match status" value="1"/>
</dbReference>
<feature type="region of interest" description="Disordered" evidence="1">
    <location>
        <begin position="115"/>
        <end position="185"/>
    </location>
</feature>
<evidence type="ECO:0000259" key="2">
    <source>
        <dbReference type="Pfam" id="PF13837"/>
    </source>
</evidence>
<reference evidence="3" key="2">
    <citation type="submission" date="2016-06" db="EMBL/GenBank/DDBJ databases">
        <title>The genome of a short-lived fish provides insights into sex chromosome evolution and the genetic control of aging.</title>
        <authorList>
            <person name="Reichwald K."/>
            <person name="Felder M."/>
            <person name="Petzold A."/>
            <person name="Koch P."/>
            <person name="Groth M."/>
            <person name="Platzer M."/>
        </authorList>
    </citation>
    <scope>NUCLEOTIDE SEQUENCE</scope>
    <source>
        <tissue evidence="3">Brain</tissue>
    </source>
</reference>
<sequence>MAGKTSARSQHFWTDEETEFMLNQLKELNIFKFLDGRKTRNGELFKTVQEQMASAGYTRTPEQIRVRWKHVKHSFLNARKNNSTSVHAPVTSSFSAALEELLEQRSMTQAGEHGVDVGFAPVSESTSERDLVDATMEEATPSSSGSSEQKRPTSPALQHRTSTPAQVPRRSGRRSQRRVAPEMGEFLDRLEDMQKGWMEAIRESQDREERLVNSIIESNAAVVASLMEGIRSFRCYTKSANPSHFVTPGASVEPSCVCTPQTGIKEEEEDDTLKP</sequence>
<dbReference type="Pfam" id="PF13837">
    <property type="entry name" value="Myb_DNA-bind_4"/>
    <property type="match status" value="1"/>
</dbReference>
<dbReference type="Gene3D" id="1.10.10.60">
    <property type="entry name" value="Homeodomain-like"/>
    <property type="match status" value="1"/>
</dbReference>
<name>A0A1A8FDK3_9TELE</name>
<evidence type="ECO:0000256" key="1">
    <source>
        <dbReference type="SAM" id="MobiDB-lite"/>
    </source>
</evidence>